<dbReference type="InterPro" id="IPR007055">
    <property type="entry name" value="BON_dom"/>
</dbReference>
<sequence>MPVIAMNQEMGSKGKDVAALLAQQLGLTLVRHEVVDHVAEKMRAKKSLIRRIMEGKAGIIEGMATDKKSLAIYTAEEVFELALKGNVVIRGWGATYLLRAVPHIPCIRVCAPLEVRMKWLMAQLETDDEELVREELRRSDAAHIANMQQRFGVTWGDPLIYDMVLNTERLSVETCVEEIKLLLQRPEFQETPQSRAKLQNLALEARVRSALKSDPDTDDINITIEADNGHVKLLGIVLHDSERVAAEKTARAVAGVAAVDNQLKVMSRSRLFTSEKYD</sequence>
<dbReference type="SMART" id="SM00749">
    <property type="entry name" value="BON"/>
    <property type="match status" value="1"/>
</dbReference>
<dbReference type="Pfam" id="PF04972">
    <property type="entry name" value="BON"/>
    <property type="match status" value="1"/>
</dbReference>
<gene>
    <name evidence="2" type="ORF">FR698_16250</name>
</gene>
<feature type="domain" description="BON" evidence="1">
    <location>
        <begin position="199"/>
        <end position="267"/>
    </location>
</feature>
<dbReference type="PANTHER" id="PTHR34606:SF15">
    <property type="entry name" value="BON DOMAIN-CONTAINING PROTEIN"/>
    <property type="match status" value="1"/>
</dbReference>
<dbReference type="InterPro" id="IPR014004">
    <property type="entry name" value="Transpt-assoc_nodulatn_dom_bac"/>
</dbReference>
<comment type="caution">
    <text evidence="2">The sequence shown here is derived from an EMBL/GenBank/DDBJ whole genome shotgun (WGS) entry which is preliminary data.</text>
</comment>
<dbReference type="OrthoDB" id="7929987at2"/>
<protein>
    <submittedName>
        <fullName evidence="2">BON domain-containing protein</fullName>
    </submittedName>
</protein>
<dbReference type="AlphaFoldDB" id="A0A5C7EHE5"/>
<proteinExistence type="predicted"/>
<dbReference type="InterPro" id="IPR051686">
    <property type="entry name" value="Lipoprotein_DolP"/>
</dbReference>
<dbReference type="InterPro" id="IPR027417">
    <property type="entry name" value="P-loop_NTPase"/>
</dbReference>
<dbReference type="PROSITE" id="PS50914">
    <property type="entry name" value="BON"/>
    <property type="match status" value="1"/>
</dbReference>
<evidence type="ECO:0000313" key="3">
    <source>
        <dbReference type="Proteomes" id="UP000321201"/>
    </source>
</evidence>
<keyword evidence="3" id="KW-1185">Reference proteome</keyword>
<dbReference type="Proteomes" id="UP000321201">
    <property type="component" value="Unassembled WGS sequence"/>
</dbReference>
<dbReference type="Gene3D" id="3.30.1340.30">
    <property type="match status" value="1"/>
</dbReference>
<evidence type="ECO:0000259" key="1">
    <source>
        <dbReference type="PROSITE" id="PS50914"/>
    </source>
</evidence>
<accession>A0A5C7EHE5</accession>
<dbReference type="PANTHER" id="PTHR34606">
    <property type="entry name" value="BON DOMAIN-CONTAINING PROTEIN"/>
    <property type="match status" value="1"/>
</dbReference>
<organism evidence="2 3">
    <name type="scientific">Pelomicrobium methylotrophicum</name>
    <dbReference type="NCBI Taxonomy" id="2602750"/>
    <lineage>
        <taxon>Bacteria</taxon>
        <taxon>Pseudomonadati</taxon>
        <taxon>Pseudomonadota</taxon>
        <taxon>Hydrogenophilia</taxon>
        <taxon>Hydrogenophilia incertae sedis</taxon>
        <taxon>Pelomicrobium</taxon>
    </lineage>
</organism>
<evidence type="ECO:0000313" key="2">
    <source>
        <dbReference type="EMBL" id="TXF09943.1"/>
    </source>
</evidence>
<dbReference type="InParanoid" id="A0A5C7EHE5"/>
<dbReference type="EMBL" id="VPFL01000042">
    <property type="protein sequence ID" value="TXF09943.1"/>
    <property type="molecule type" value="Genomic_DNA"/>
</dbReference>
<dbReference type="RefSeq" id="WP_147801237.1">
    <property type="nucleotide sequence ID" value="NZ_VPFL01000042.1"/>
</dbReference>
<name>A0A5C7EHE5_9PROT</name>
<dbReference type="Pfam" id="PF13189">
    <property type="entry name" value="Cytidylate_kin2"/>
    <property type="match status" value="1"/>
</dbReference>
<reference evidence="2 3" key="1">
    <citation type="submission" date="2019-08" db="EMBL/GenBank/DDBJ databases">
        <title>Pelomicrobium methylotrophicum gen. nov., sp. nov. a moderately thermophilic, facultatively anaerobic, lithoautotrophic and methylotrophic bacterium isolated from a terrestrial mud volcano.</title>
        <authorList>
            <person name="Slobodkina G.B."/>
            <person name="Merkel A.Y."/>
            <person name="Slobodkin A.I."/>
        </authorList>
    </citation>
    <scope>NUCLEOTIDE SEQUENCE [LARGE SCALE GENOMIC DNA]</scope>
    <source>
        <strain evidence="2 3">SM250</strain>
    </source>
</reference>
<dbReference type="Gene3D" id="3.40.50.300">
    <property type="entry name" value="P-loop containing nucleotide triphosphate hydrolases"/>
    <property type="match status" value="1"/>
</dbReference>